<dbReference type="EMBL" id="BAAAVA010000001">
    <property type="protein sequence ID" value="GAA2905897.1"/>
    <property type="molecule type" value="Genomic_DNA"/>
</dbReference>
<comment type="caution">
    <text evidence="1">The sequence shown here is derived from an EMBL/GenBank/DDBJ whole genome shotgun (WGS) entry which is preliminary data.</text>
</comment>
<evidence type="ECO:0000313" key="1">
    <source>
        <dbReference type="EMBL" id="GAA2905897.1"/>
    </source>
</evidence>
<sequence>MVATDVPSFFLRVGGWEVCADAEWTGGLCLSVGERPVTARHLVGGLSRVSASLRAGGGRRVLGAVGVSGGSGAEATVVRVTWITLS</sequence>
<gene>
    <name evidence="1" type="ORF">GCM10010478_00380</name>
</gene>
<accession>A0ABN3WAH9</accession>
<dbReference type="Proteomes" id="UP001501423">
    <property type="component" value="Unassembled WGS sequence"/>
</dbReference>
<evidence type="ECO:0000313" key="2">
    <source>
        <dbReference type="Proteomes" id="UP001501423"/>
    </source>
</evidence>
<keyword evidence="2" id="KW-1185">Reference proteome</keyword>
<organism evidence="1 2">
    <name type="scientific">Streptomyces erythrogriseus</name>
    <dbReference type="NCBI Taxonomy" id="284027"/>
    <lineage>
        <taxon>Bacteria</taxon>
        <taxon>Bacillati</taxon>
        <taxon>Actinomycetota</taxon>
        <taxon>Actinomycetes</taxon>
        <taxon>Kitasatosporales</taxon>
        <taxon>Streptomycetaceae</taxon>
        <taxon>Streptomyces</taxon>
        <taxon>Streptomyces griseoincarnatus group</taxon>
    </lineage>
</organism>
<proteinExistence type="predicted"/>
<reference evidence="1 2" key="1">
    <citation type="journal article" date="2019" name="Int. J. Syst. Evol. Microbiol.">
        <title>The Global Catalogue of Microorganisms (GCM) 10K type strain sequencing project: providing services to taxonomists for standard genome sequencing and annotation.</title>
        <authorList>
            <consortium name="The Broad Institute Genomics Platform"/>
            <consortium name="The Broad Institute Genome Sequencing Center for Infectious Disease"/>
            <person name="Wu L."/>
            <person name="Ma J."/>
        </authorList>
    </citation>
    <scope>NUCLEOTIDE SEQUENCE [LARGE SCALE GENOMIC DNA]</scope>
    <source>
        <strain evidence="1 2">JCM 9650</strain>
    </source>
</reference>
<name>A0ABN3WAH9_9ACTN</name>
<protein>
    <submittedName>
        <fullName evidence="1">Uncharacterized protein</fullName>
    </submittedName>
</protein>